<dbReference type="Proteomes" id="UP000283644">
    <property type="component" value="Unassembled WGS sequence"/>
</dbReference>
<feature type="transmembrane region" description="Helical" evidence="1">
    <location>
        <begin position="384"/>
        <end position="402"/>
    </location>
</feature>
<dbReference type="AlphaFoldDB" id="A0A417Y4Q7"/>
<dbReference type="Pfam" id="PF01970">
    <property type="entry name" value="TctA"/>
    <property type="match status" value="1"/>
</dbReference>
<dbReference type="EMBL" id="QXGH01000012">
    <property type="protein sequence ID" value="RHW27650.1"/>
    <property type="molecule type" value="Genomic_DNA"/>
</dbReference>
<dbReference type="OrthoDB" id="9781349at2"/>
<dbReference type="RefSeq" id="WP_118924507.1">
    <property type="nucleotide sequence ID" value="NZ_QXGH01000012.1"/>
</dbReference>
<sequence>MDLLLSGFQAALTPENLLFATLGVLLGTAVGVLPGIGPAMTLALLLPVALTMGPDSAIIMFAGIYYGGMYGGSTTSILLNTPGESSSVVTAIEGNKMAKSGRAAQALATAAIGSFVAGTIGTVLLWVLVPTVADVVVKLGAPSYFAIMLLALFAVSAVLGSSKLRGFIALFLGLAIGLVGTTTGQARLTFDQPLLADGIDIVVVAVAIFAIGEALWVAAHLRRKPLDVIPVGQPWMSKTDWGRSWKPWLRGTAFGFPFGALPAGGAEVPTVLSYITEKKLSKHPEEFGKGAIEGVAGPEAANNASAAGTLLPLLTLGLPTTATAAIILVAITSFGIQPGPLLLENEPDLVWALLASLIVANTLLLVINLPMAPLWAKILQIPRPYLYAGILFFASLGAYTVNFQAFDVALLLVFGVLGLAMRRFGVPVLPLIVGVILGPKIEEQLTQALALSQGDVSTLWGEPVAVVVYAVMALLLVAMGVRGIRRPDAATEDTTENTEELVNR</sequence>
<dbReference type="InterPro" id="IPR002823">
    <property type="entry name" value="DUF112_TM"/>
</dbReference>
<protein>
    <submittedName>
        <fullName evidence="3">Tripartite tricarboxylate transporter permease</fullName>
    </submittedName>
</protein>
<feature type="transmembrane region" description="Helical" evidence="1">
    <location>
        <begin position="459"/>
        <end position="481"/>
    </location>
</feature>
<proteinExistence type="predicted"/>
<dbReference type="PANTHER" id="PTHR35342">
    <property type="entry name" value="TRICARBOXYLIC TRANSPORT PROTEIN"/>
    <property type="match status" value="1"/>
</dbReference>
<feature type="transmembrane region" description="Helical" evidence="1">
    <location>
        <begin position="17"/>
        <end position="36"/>
    </location>
</feature>
<feature type="transmembrane region" description="Helical" evidence="1">
    <location>
        <begin position="313"/>
        <end position="337"/>
    </location>
</feature>
<evidence type="ECO:0000259" key="2">
    <source>
        <dbReference type="Pfam" id="PF01970"/>
    </source>
</evidence>
<gene>
    <name evidence="3" type="ORF">D0Z08_08230</name>
</gene>
<name>A0A417Y4Q7_9ACTN</name>
<organism evidence="3 4">
    <name type="scientific">Nocardioides immobilis</name>
    <dbReference type="NCBI Taxonomy" id="2049295"/>
    <lineage>
        <taxon>Bacteria</taxon>
        <taxon>Bacillati</taxon>
        <taxon>Actinomycetota</taxon>
        <taxon>Actinomycetes</taxon>
        <taxon>Propionibacteriales</taxon>
        <taxon>Nocardioidaceae</taxon>
        <taxon>Nocardioides</taxon>
    </lineage>
</organism>
<reference evidence="3 4" key="1">
    <citation type="submission" date="2018-09" db="EMBL/GenBank/DDBJ databases">
        <title>Genome sequencing of Nocardioides immobilis CCTCC AB 2017083 for comparison to Nocardioides silvaticus.</title>
        <authorList>
            <person name="Li C."/>
            <person name="Wang G."/>
        </authorList>
    </citation>
    <scope>NUCLEOTIDE SEQUENCE [LARGE SCALE GENOMIC DNA]</scope>
    <source>
        <strain evidence="3 4">CCTCC AB 2017083</strain>
    </source>
</reference>
<feature type="transmembrane region" description="Helical" evidence="1">
    <location>
        <begin position="198"/>
        <end position="219"/>
    </location>
</feature>
<keyword evidence="1" id="KW-1133">Transmembrane helix</keyword>
<dbReference type="PANTHER" id="PTHR35342:SF5">
    <property type="entry name" value="TRICARBOXYLIC TRANSPORT PROTEIN"/>
    <property type="match status" value="1"/>
</dbReference>
<feature type="domain" description="DUF112" evidence="2">
    <location>
        <begin position="17"/>
        <end position="432"/>
    </location>
</feature>
<accession>A0A417Y4Q7</accession>
<feature type="transmembrane region" description="Helical" evidence="1">
    <location>
        <begin position="167"/>
        <end position="186"/>
    </location>
</feature>
<comment type="caution">
    <text evidence="3">The sequence shown here is derived from an EMBL/GenBank/DDBJ whole genome shotgun (WGS) entry which is preliminary data.</text>
</comment>
<keyword evidence="1" id="KW-0472">Membrane</keyword>
<feature type="transmembrane region" description="Helical" evidence="1">
    <location>
        <begin position="349"/>
        <end position="372"/>
    </location>
</feature>
<evidence type="ECO:0000256" key="1">
    <source>
        <dbReference type="SAM" id="Phobius"/>
    </source>
</evidence>
<evidence type="ECO:0000313" key="3">
    <source>
        <dbReference type="EMBL" id="RHW27650.1"/>
    </source>
</evidence>
<feature type="transmembrane region" description="Helical" evidence="1">
    <location>
        <begin position="141"/>
        <end position="160"/>
    </location>
</feature>
<keyword evidence="1" id="KW-0812">Transmembrane</keyword>
<evidence type="ECO:0000313" key="4">
    <source>
        <dbReference type="Proteomes" id="UP000283644"/>
    </source>
</evidence>
<keyword evidence="4" id="KW-1185">Reference proteome</keyword>
<feature type="transmembrane region" description="Helical" evidence="1">
    <location>
        <begin position="106"/>
        <end position="129"/>
    </location>
</feature>